<dbReference type="Gene3D" id="3.60.21.10">
    <property type="match status" value="1"/>
</dbReference>
<organism evidence="10 11">
    <name type="scientific">Georgenia wutianyii</name>
    <dbReference type="NCBI Taxonomy" id="2585135"/>
    <lineage>
        <taxon>Bacteria</taxon>
        <taxon>Bacillati</taxon>
        <taxon>Actinomycetota</taxon>
        <taxon>Actinomycetes</taxon>
        <taxon>Micrococcales</taxon>
        <taxon>Bogoriellaceae</taxon>
        <taxon>Georgenia</taxon>
    </lineage>
</organism>
<keyword evidence="4 7" id="KW-0540">Nuclease</keyword>
<accession>A0ABX5VLD2</accession>
<keyword evidence="7" id="KW-0233">DNA recombination</keyword>
<dbReference type="InterPro" id="IPR004843">
    <property type="entry name" value="Calcineurin-like_PHP"/>
</dbReference>
<keyword evidence="5 7" id="KW-0378">Hydrolase</keyword>
<name>A0ABX5VLD2_9MICO</name>
<evidence type="ECO:0000313" key="10">
    <source>
        <dbReference type="EMBL" id="QDB78521.1"/>
    </source>
</evidence>
<evidence type="ECO:0000256" key="2">
    <source>
        <dbReference type="ARBA" id="ARBA00011322"/>
    </source>
</evidence>
<dbReference type="GO" id="GO:0004527">
    <property type="term" value="F:exonuclease activity"/>
    <property type="evidence" value="ECO:0007669"/>
    <property type="project" value="UniProtKB-KW"/>
</dbReference>
<dbReference type="InterPro" id="IPR026843">
    <property type="entry name" value="SbcD_C"/>
</dbReference>
<comment type="function">
    <text evidence="7">SbcCD cleaves DNA hairpin structures. These structures can inhibit DNA replication and are intermediates in certain DNA recombination reactions. The complex acts as a 3'-&gt;5' double strand exonuclease that can open hairpins. It also has a 5' single-strand endonuclease activity.</text>
</comment>
<keyword evidence="11" id="KW-1185">Reference proteome</keyword>
<dbReference type="EMBL" id="CP040899">
    <property type="protein sequence ID" value="QDB78521.1"/>
    <property type="molecule type" value="Genomic_DNA"/>
</dbReference>
<dbReference type="RefSeq" id="WP_139947862.1">
    <property type="nucleotide sequence ID" value="NZ_CP040899.1"/>
</dbReference>
<comment type="similarity">
    <text evidence="1 7">Belongs to the SbcD family.</text>
</comment>
<sequence length="408" mass="43361">MRILHTSDWHLGRTLHGVDLVAHQAAFLDHLVEVVRRERVDAVLVAGDVYDRAIPPVGVVDLLDDALLRLTGLARVVLTPGNHDSATRLGFGAAMFRDRLAVRSRVEDLAVPLALPAADGESGALVYALPYLDPDTTRHRLAGPETDDAGVPLVPARSHEAVAAAAMRRVRADLTARRAGGERTPAVLMAHAFVVGGQPSESERDIRVGGVDSVPLGVLTRSGEENPDYLALGHLHGPQRVGPGLAPQRPGPLARYSGSPLAYSFSEMNHAKSSVLLDLGPTGVEHVELVPTPCPRRLSEATGTLDQLLSPAFDGQAEDWVRVAVTDTVRPRDLYARVKARFPHALVVQHRPTTPLTGGPARAVTAARDPLEVAAEFVQDVTGAAPTGAESAVLRQAYEAALAAERSA</sequence>
<evidence type="ECO:0000256" key="4">
    <source>
        <dbReference type="ARBA" id="ARBA00022722"/>
    </source>
</evidence>
<dbReference type="SUPFAM" id="SSF56300">
    <property type="entry name" value="Metallo-dependent phosphatases"/>
    <property type="match status" value="1"/>
</dbReference>
<keyword evidence="6 7" id="KW-0269">Exonuclease</keyword>
<dbReference type="InterPro" id="IPR050535">
    <property type="entry name" value="DNA_Repair-Maintenance_Comp"/>
</dbReference>
<dbReference type="NCBIfam" id="TIGR00619">
    <property type="entry name" value="sbcd"/>
    <property type="match status" value="1"/>
</dbReference>
<dbReference type="InterPro" id="IPR029052">
    <property type="entry name" value="Metallo-depent_PP-like"/>
</dbReference>
<reference evidence="10 11" key="1">
    <citation type="submission" date="2019-05" db="EMBL/GenBank/DDBJ databases">
        <title>Georgenia *** sp. nov., and Georgenia *** sp. nov., isolated from the intestinal contents of plateau pika (Ochotona curzoniae) in the Qinghai-Tibet plateau of China.</title>
        <authorList>
            <person name="Tian Z."/>
        </authorList>
    </citation>
    <scope>NUCLEOTIDE SEQUENCE [LARGE SCALE GENOMIC DNA]</scope>
    <source>
        <strain evidence="10 11">Z294</strain>
    </source>
</reference>
<protein>
    <recommendedName>
        <fullName evidence="3 7">Nuclease SbcCD subunit D</fullName>
    </recommendedName>
</protein>
<keyword evidence="7" id="KW-0235">DNA replication</keyword>
<feature type="domain" description="Calcineurin-like phosphoesterase" evidence="8">
    <location>
        <begin position="1"/>
        <end position="91"/>
    </location>
</feature>
<feature type="domain" description="Nuclease SbcCD subunit D C-terminal" evidence="9">
    <location>
        <begin position="294"/>
        <end position="381"/>
    </location>
</feature>
<dbReference type="InterPro" id="IPR004593">
    <property type="entry name" value="SbcD"/>
</dbReference>
<dbReference type="CDD" id="cd00840">
    <property type="entry name" value="MPP_Mre11_N"/>
    <property type="match status" value="1"/>
</dbReference>
<dbReference type="PANTHER" id="PTHR30337">
    <property type="entry name" value="COMPONENT OF ATP-DEPENDENT DSDNA EXONUCLEASE"/>
    <property type="match status" value="1"/>
</dbReference>
<evidence type="ECO:0000313" key="11">
    <source>
        <dbReference type="Proteomes" id="UP000313948"/>
    </source>
</evidence>
<evidence type="ECO:0000256" key="3">
    <source>
        <dbReference type="ARBA" id="ARBA00013365"/>
    </source>
</evidence>
<dbReference type="Pfam" id="PF00149">
    <property type="entry name" value="Metallophos"/>
    <property type="match status" value="1"/>
</dbReference>
<dbReference type="Proteomes" id="UP000313948">
    <property type="component" value="Chromosome"/>
</dbReference>
<comment type="subunit">
    <text evidence="2 7">Heterodimer of SbcC and SbcD.</text>
</comment>
<dbReference type="InterPro" id="IPR041796">
    <property type="entry name" value="Mre11_N"/>
</dbReference>
<evidence type="ECO:0000256" key="6">
    <source>
        <dbReference type="ARBA" id="ARBA00022839"/>
    </source>
</evidence>
<evidence type="ECO:0000259" key="9">
    <source>
        <dbReference type="Pfam" id="PF12320"/>
    </source>
</evidence>
<evidence type="ECO:0000256" key="5">
    <source>
        <dbReference type="ARBA" id="ARBA00022801"/>
    </source>
</evidence>
<dbReference type="Pfam" id="PF12320">
    <property type="entry name" value="SbcD_C"/>
    <property type="match status" value="1"/>
</dbReference>
<dbReference type="PANTHER" id="PTHR30337:SF0">
    <property type="entry name" value="NUCLEASE SBCCD SUBUNIT D"/>
    <property type="match status" value="1"/>
</dbReference>
<evidence type="ECO:0000256" key="7">
    <source>
        <dbReference type="RuleBase" id="RU363069"/>
    </source>
</evidence>
<proteinExistence type="inferred from homology"/>
<evidence type="ECO:0000259" key="8">
    <source>
        <dbReference type="Pfam" id="PF00149"/>
    </source>
</evidence>
<keyword evidence="7" id="KW-0255">Endonuclease</keyword>
<evidence type="ECO:0000256" key="1">
    <source>
        <dbReference type="ARBA" id="ARBA00010555"/>
    </source>
</evidence>
<gene>
    <name evidence="7 10" type="primary">sbcD</name>
    <name evidence="10" type="ORF">FE251_03350</name>
</gene>